<keyword evidence="6 13" id="KW-0812">Transmembrane</keyword>
<keyword evidence="16" id="KW-1185">Reference proteome</keyword>
<feature type="transmembrane region" description="Helical" evidence="13">
    <location>
        <begin position="55"/>
        <end position="72"/>
    </location>
</feature>
<accession>A0ABR4WES4</accession>
<sequence>MQLRNDSQRFGIITIALHWLVAMTVVGMFALGLYMVDLTYYHDWYRSAPHLHRSVGILLFLVMGARLLWRLISPPPKALPTHQPWEKVSAHLTHWALYLLLFTAMISGYLITSADGSAIDVFNWFAVPSMTGDQKGLEDLAGDIHEIATWAIIILAGVHALAALKHHLLDRDDTLRRMLGKAPRDPDKLS</sequence>
<evidence type="ECO:0000256" key="9">
    <source>
        <dbReference type="ARBA" id="ARBA00022989"/>
    </source>
</evidence>
<evidence type="ECO:0000256" key="4">
    <source>
        <dbReference type="ARBA" id="ARBA00022475"/>
    </source>
</evidence>
<dbReference type="PANTHER" id="PTHR30529:SF1">
    <property type="entry name" value="CYTOCHROME B561 HOMOLOG 2"/>
    <property type="match status" value="1"/>
</dbReference>
<dbReference type="SUPFAM" id="SSF81342">
    <property type="entry name" value="Transmembrane di-heme cytochromes"/>
    <property type="match status" value="1"/>
</dbReference>
<evidence type="ECO:0000256" key="7">
    <source>
        <dbReference type="ARBA" id="ARBA00022723"/>
    </source>
</evidence>
<dbReference type="Gene3D" id="1.20.950.20">
    <property type="entry name" value="Transmembrane di-heme cytochromes, Chain C"/>
    <property type="match status" value="2"/>
</dbReference>
<keyword evidence="3" id="KW-0813">Transport</keyword>
<evidence type="ECO:0000256" key="6">
    <source>
        <dbReference type="ARBA" id="ARBA00022692"/>
    </source>
</evidence>
<keyword evidence="11 13" id="KW-0472">Membrane</keyword>
<evidence type="ECO:0000256" key="13">
    <source>
        <dbReference type="SAM" id="Phobius"/>
    </source>
</evidence>
<dbReference type="InterPro" id="IPR052168">
    <property type="entry name" value="Cytochrome_b561_oxidase"/>
</dbReference>
<keyword evidence="7" id="KW-0479">Metal-binding</keyword>
<keyword evidence="8" id="KW-0249">Electron transport</keyword>
<evidence type="ECO:0000313" key="15">
    <source>
        <dbReference type="EMBL" id="KGD61863.1"/>
    </source>
</evidence>
<dbReference type="InterPro" id="IPR016174">
    <property type="entry name" value="Di-haem_cyt_TM"/>
</dbReference>
<protein>
    <submittedName>
        <fullName evidence="15">Cytochrome</fullName>
    </submittedName>
</protein>
<dbReference type="EMBL" id="ARXU01000003">
    <property type="protein sequence ID" value="KGD61863.1"/>
    <property type="molecule type" value="Genomic_DNA"/>
</dbReference>
<evidence type="ECO:0000256" key="2">
    <source>
        <dbReference type="ARBA" id="ARBA00004651"/>
    </source>
</evidence>
<evidence type="ECO:0000313" key="16">
    <source>
        <dbReference type="Proteomes" id="UP000029443"/>
    </source>
</evidence>
<dbReference type="RefSeq" id="WP_035245821.1">
    <property type="nucleotide sequence ID" value="NZ_ARXU01000003.1"/>
</dbReference>
<comment type="caution">
    <text evidence="15">The sequence shown here is derived from an EMBL/GenBank/DDBJ whole genome shotgun (WGS) entry which is preliminary data.</text>
</comment>
<dbReference type="Proteomes" id="UP000029443">
    <property type="component" value="Unassembled WGS sequence"/>
</dbReference>
<organism evidence="15 16">
    <name type="scientific">Alcanivorax jadensis T9</name>
    <dbReference type="NCBI Taxonomy" id="1177181"/>
    <lineage>
        <taxon>Bacteria</taxon>
        <taxon>Pseudomonadati</taxon>
        <taxon>Pseudomonadota</taxon>
        <taxon>Gammaproteobacteria</taxon>
        <taxon>Oceanospirillales</taxon>
        <taxon>Alcanivoracaceae</taxon>
        <taxon>Alcanivorax</taxon>
    </lineage>
</organism>
<evidence type="ECO:0000256" key="11">
    <source>
        <dbReference type="ARBA" id="ARBA00023136"/>
    </source>
</evidence>
<keyword evidence="9 13" id="KW-1133">Transmembrane helix</keyword>
<evidence type="ECO:0000259" key="14">
    <source>
        <dbReference type="Pfam" id="PF01292"/>
    </source>
</evidence>
<dbReference type="InterPro" id="IPR011577">
    <property type="entry name" value="Cyt_b561_bac/Ni-Hgenase"/>
</dbReference>
<evidence type="ECO:0000256" key="5">
    <source>
        <dbReference type="ARBA" id="ARBA00022617"/>
    </source>
</evidence>
<feature type="transmembrane region" description="Helical" evidence="13">
    <location>
        <begin position="147"/>
        <end position="168"/>
    </location>
</feature>
<comment type="subcellular location">
    <subcellularLocation>
        <location evidence="2">Cell membrane</location>
        <topology evidence="2">Multi-pass membrane protein</topology>
    </subcellularLocation>
</comment>
<keyword evidence="10" id="KW-0408">Iron</keyword>
<evidence type="ECO:0000256" key="10">
    <source>
        <dbReference type="ARBA" id="ARBA00023004"/>
    </source>
</evidence>
<comment type="similarity">
    <text evidence="12">Belongs to the cytochrome b561 family.</text>
</comment>
<feature type="transmembrane region" description="Helical" evidence="13">
    <location>
        <begin position="92"/>
        <end position="111"/>
    </location>
</feature>
<gene>
    <name evidence="15" type="ORF">T9A_01072</name>
</gene>
<proteinExistence type="inferred from homology"/>
<evidence type="ECO:0000256" key="8">
    <source>
        <dbReference type="ARBA" id="ARBA00022982"/>
    </source>
</evidence>
<dbReference type="Pfam" id="PF01292">
    <property type="entry name" value="Ni_hydr_CYTB"/>
    <property type="match status" value="1"/>
</dbReference>
<reference evidence="15 16" key="1">
    <citation type="submission" date="2012-09" db="EMBL/GenBank/DDBJ databases">
        <title>Genome Sequence of alkane-degrading Bacterium Alcanivorax jadensis T9.</title>
        <authorList>
            <person name="Lai Q."/>
            <person name="Shao Z."/>
        </authorList>
    </citation>
    <scope>NUCLEOTIDE SEQUENCE [LARGE SCALE GENOMIC DNA]</scope>
    <source>
        <strain evidence="15 16">T9</strain>
    </source>
</reference>
<dbReference type="PANTHER" id="PTHR30529">
    <property type="entry name" value="CYTOCHROME B561"/>
    <property type="match status" value="1"/>
</dbReference>
<evidence type="ECO:0000256" key="1">
    <source>
        <dbReference type="ARBA" id="ARBA00001970"/>
    </source>
</evidence>
<comment type="cofactor">
    <cofactor evidence="1">
        <name>heme b</name>
        <dbReference type="ChEBI" id="CHEBI:60344"/>
    </cofactor>
</comment>
<keyword evidence="5" id="KW-0349">Heme</keyword>
<feature type="domain" description="Cytochrome b561 bacterial/Ni-hydrogenase" evidence="14">
    <location>
        <begin position="9"/>
        <end position="180"/>
    </location>
</feature>
<keyword evidence="4" id="KW-1003">Cell membrane</keyword>
<feature type="transmembrane region" description="Helical" evidence="13">
    <location>
        <begin position="12"/>
        <end position="35"/>
    </location>
</feature>
<evidence type="ECO:0000256" key="3">
    <source>
        <dbReference type="ARBA" id="ARBA00022448"/>
    </source>
</evidence>
<name>A0ABR4WES4_9GAMM</name>
<evidence type="ECO:0000256" key="12">
    <source>
        <dbReference type="ARBA" id="ARBA00037975"/>
    </source>
</evidence>